<name>A0A927R6Z6_9ACTN</name>
<gene>
    <name evidence="1" type="ORF">HEB94_000527</name>
</gene>
<evidence type="ECO:0000313" key="2">
    <source>
        <dbReference type="Proteomes" id="UP000638648"/>
    </source>
</evidence>
<evidence type="ECO:0008006" key="3">
    <source>
        <dbReference type="Google" id="ProtNLM"/>
    </source>
</evidence>
<accession>A0A927R6Z6</accession>
<dbReference type="EMBL" id="JADBEM010000001">
    <property type="protein sequence ID" value="MBE1603679.1"/>
    <property type="molecule type" value="Genomic_DNA"/>
</dbReference>
<organism evidence="1 2">
    <name type="scientific">Actinopolymorpha pittospori</name>
    <dbReference type="NCBI Taxonomy" id="648752"/>
    <lineage>
        <taxon>Bacteria</taxon>
        <taxon>Bacillati</taxon>
        <taxon>Actinomycetota</taxon>
        <taxon>Actinomycetes</taxon>
        <taxon>Propionibacteriales</taxon>
        <taxon>Actinopolymorphaceae</taxon>
        <taxon>Actinopolymorpha</taxon>
    </lineage>
</organism>
<dbReference type="RefSeq" id="WP_192748431.1">
    <property type="nucleotide sequence ID" value="NZ_BAABJL010000153.1"/>
</dbReference>
<reference evidence="1" key="1">
    <citation type="submission" date="2020-10" db="EMBL/GenBank/DDBJ databases">
        <title>Sequencing the genomes of 1000 actinobacteria strains.</title>
        <authorList>
            <person name="Klenk H.-P."/>
        </authorList>
    </citation>
    <scope>NUCLEOTIDE SEQUENCE</scope>
    <source>
        <strain evidence="1">DSM 45354</strain>
    </source>
</reference>
<dbReference type="AlphaFoldDB" id="A0A927R6Z6"/>
<dbReference type="Proteomes" id="UP000638648">
    <property type="component" value="Unassembled WGS sequence"/>
</dbReference>
<sequence>MLSTNTNEKPEPQDRIGYVDYNTTGGLKLVSSDTLTLGWPSATNPSGNSWASDHAAVVSRFSVSGNHKGH</sequence>
<evidence type="ECO:0000313" key="1">
    <source>
        <dbReference type="EMBL" id="MBE1603679.1"/>
    </source>
</evidence>
<comment type="caution">
    <text evidence="1">The sequence shown here is derived from an EMBL/GenBank/DDBJ whole genome shotgun (WGS) entry which is preliminary data.</text>
</comment>
<protein>
    <recommendedName>
        <fullName evidence="3">Endonuclease/Exonuclease/phosphatase family protein</fullName>
    </recommendedName>
</protein>
<proteinExistence type="predicted"/>
<keyword evidence="2" id="KW-1185">Reference proteome</keyword>